<comment type="function">
    <text evidence="1">Probable aspartic protease. May be involved in the regulation of exocytosis. Acts as a linker between the 19S proteasome and polyubiquitinated proteins via UBA domain interactions with ubiquitin for their subsequent degradation. Required for S-phase checkpoint control.</text>
</comment>
<feature type="domain" description="UBA" evidence="11">
    <location>
        <begin position="354"/>
        <end position="394"/>
    </location>
</feature>
<evidence type="ECO:0000256" key="2">
    <source>
        <dbReference type="ARBA" id="ARBA00004496"/>
    </source>
</evidence>
<feature type="region of interest" description="Disordered" evidence="10">
    <location>
        <begin position="137"/>
        <end position="163"/>
    </location>
</feature>
<dbReference type="SUPFAM" id="SSF50630">
    <property type="entry name" value="Acid proteases"/>
    <property type="match status" value="1"/>
</dbReference>
<name>A0A642V9B3_9ASCO</name>
<dbReference type="VEuPathDB" id="FungiDB:TRICI_001472"/>
<dbReference type="GO" id="GO:0006508">
    <property type="term" value="P:proteolysis"/>
    <property type="evidence" value="ECO:0007669"/>
    <property type="project" value="UniProtKB-KW"/>
</dbReference>
<feature type="domain" description="Ubiquitin-like" evidence="12">
    <location>
        <begin position="1"/>
        <end position="78"/>
    </location>
</feature>
<evidence type="ECO:0000256" key="5">
    <source>
        <dbReference type="ARBA" id="ARBA00021491"/>
    </source>
</evidence>
<dbReference type="PANTHER" id="PTHR15397:SF3">
    <property type="entry name" value="DNA DAMAGE INDUCIBLE 1 HOMOLOG 2"/>
    <property type="match status" value="1"/>
</dbReference>
<dbReference type="Pfam" id="PF00627">
    <property type="entry name" value="UBA"/>
    <property type="match status" value="1"/>
</dbReference>
<evidence type="ECO:0000256" key="8">
    <source>
        <dbReference type="ARBA" id="ARBA00022750"/>
    </source>
</evidence>
<sequence length="395" mass="43608">MRLTLSCQHNDSVLSVDISPDMTLGDFRAYVEAETGIGPLQQVLMHNAQPMTGDSRELNSWGLIEGDMVLLMTRDSVGSQQSAPSAGLPNEALQQIEQMRQRVLNDPVMREGVRRQYPELESVVDDPTQFSQKMIELEQKKQDSERERQEELRRLQNDPDNPENQAKIMELIQQEAISENMNLALEHNPEVFGTVNMLFVNVEVNGQKVKAFVDSGAQTTIMSPECVEHCNLTHLIDKRFSGIARGVGEAKIIGKVHSAPIKIGDGFFPCSFTVMEGKGVDLLLGLDMLKRYQGLIDLKNNKLVLGDCEVPFLPDSEIPAQFQMEEPSASNTNTAAKPNTETSVPSESRGGRTPHADEVVSNLMNLGFSRDESIKALDMANGNAEVAAALLFQGI</sequence>
<feature type="compositionally biased region" description="Polar residues" evidence="10">
    <location>
        <begin position="328"/>
        <end position="346"/>
    </location>
</feature>
<evidence type="ECO:0000256" key="4">
    <source>
        <dbReference type="ARBA" id="ARBA00011128"/>
    </source>
</evidence>
<dbReference type="EMBL" id="SWFS01000105">
    <property type="protein sequence ID" value="KAA8916363.1"/>
    <property type="molecule type" value="Genomic_DNA"/>
</dbReference>
<organism evidence="13 14">
    <name type="scientific">Trichomonascus ciferrii</name>
    <dbReference type="NCBI Taxonomy" id="44093"/>
    <lineage>
        <taxon>Eukaryota</taxon>
        <taxon>Fungi</taxon>
        <taxon>Dikarya</taxon>
        <taxon>Ascomycota</taxon>
        <taxon>Saccharomycotina</taxon>
        <taxon>Dipodascomycetes</taxon>
        <taxon>Dipodascales</taxon>
        <taxon>Trichomonascaceae</taxon>
        <taxon>Trichomonascus</taxon>
        <taxon>Trichomonascus ciferrii complex</taxon>
    </lineage>
</organism>
<evidence type="ECO:0000256" key="7">
    <source>
        <dbReference type="ARBA" id="ARBA00022670"/>
    </source>
</evidence>
<dbReference type="CDD" id="cd05479">
    <property type="entry name" value="RP_DDI"/>
    <property type="match status" value="1"/>
</dbReference>
<keyword evidence="7" id="KW-0645">Protease</keyword>
<dbReference type="PROSITE" id="PS50030">
    <property type="entry name" value="UBA"/>
    <property type="match status" value="1"/>
</dbReference>
<evidence type="ECO:0000256" key="10">
    <source>
        <dbReference type="SAM" id="MobiDB-lite"/>
    </source>
</evidence>
<evidence type="ECO:0000256" key="3">
    <source>
        <dbReference type="ARBA" id="ARBA00009136"/>
    </source>
</evidence>
<evidence type="ECO:0000313" key="14">
    <source>
        <dbReference type="Proteomes" id="UP000761534"/>
    </source>
</evidence>
<dbReference type="InterPro" id="IPR009060">
    <property type="entry name" value="UBA-like_sf"/>
</dbReference>
<feature type="region of interest" description="Disordered" evidence="10">
    <location>
        <begin position="325"/>
        <end position="355"/>
    </location>
</feature>
<dbReference type="InterPro" id="IPR021109">
    <property type="entry name" value="Peptidase_aspartic_dom_sf"/>
</dbReference>
<protein>
    <recommendedName>
        <fullName evidence="5">DNA damage-inducible protein 1</fullName>
    </recommendedName>
</protein>
<dbReference type="InterPro" id="IPR029071">
    <property type="entry name" value="Ubiquitin-like_domsf"/>
</dbReference>
<comment type="subunit">
    <text evidence="4">Binds ubiquitin and polyubiquitinated proteins.</text>
</comment>
<gene>
    <name evidence="13" type="ORF">TRICI_001472</name>
</gene>
<dbReference type="SMART" id="SM00165">
    <property type="entry name" value="UBA"/>
    <property type="match status" value="1"/>
</dbReference>
<feature type="compositionally biased region" description="Basic and acidic residues" evidence="10">
    <location>
        <begin position="137"/>
        <end position="157"/>
    </location>
</feature>
<dbReference type="SUPFAM" id="SSF54236">
    <property type="entry name" value="Ubiquitin-like"/>
    <property type="match status" value="1"/>
</dbReference>
<evidence type="ECO:0000256" key="1">
    <source>
        <dbReference type="ARBA" id="ARBA00003231"/>
    </source>
</evidence>
<dbReference type="PROSITE" id="PS50053">
    <property type="entry name" value="UBIQUITIN_2"/>
    <property type="match status" value="1"/>
</dbReference>
<dbReference type="PANTHER" id="PTHR15397">
    <property type="entry name" value="SODIUM-GLUCOSE COTRANSPORTER REGULATORY PROTEIN -RELATED"/>
    <property type="match status" value="1"/>
</dbReference>
<dbReference type="CDD" id="cd14309">
    <property type="entry name" value="UBA_scDdi1_like"/>
    <property type="match status" value="1"/>
</dbReference>
<dbReference type="Gene3D" id="3.10.20.90">
    <property type="entry name" value="Phosphatidylinositol 3-kinase Catalytic Subunit, Chain A, domain 1"/>
    <property type="match status" value="1"/>
</dbReference>
<dbReference type="CDD" id="cd01796">
    <property type="entry name" value="Ubl_Ddi1_like"/>
    <property type="match status" value="1"/>
</dbReference>
<dbReference type="AlphaFoldDB" id="A0A642V9B3"/>
<dbReference type="Pfam" id="PF09668">
    <property type="entry name" value="Asp_protease"/>
    <property type="match status" value="1"/>
</dbReference>
<dbReference type="Gene3D" id="1.10.8.10">
    <property type="entry name" value="DNA helicase RuvA subunit, C-terminal domain"/>
    <property type="match status" value="1"/>
</dbReference>
<comment type="subcellular location">
    <subcellularLocation>
        <location evidence="2">Cytoplasm</location>
    </subcellularLocation>
</comment>
<accession>A0A642V9B3</accession>
<dbReference type="InterPro" id="IPR000626">
    <property type="entry name" value="Ubiquitin-like_dom"/>
</dbReference>
<proteinExistence type="inferred from homology"/>
<keyword evidence="6" id="KW-0963">Cytoplasm</keyword>
<dbReference type="GO" id="GO:0005737">
    <property type="term" value="C:cytoplasm"/>
    <property type="evidence" value="ECO:0007669"/>
    <property type="project" value="UniProtKB-SubCell"/>
</dbReference>
<dbReference type="InterPro" id="IPR019103">
    <property type="entry name" value="Peptidase_aspartic_DDI1-type"/>
</dbReference>
<dbReference type="GO" id="GO:0004190">
    <property type="term" value="F:aspartic-type endopeptidase activity"/>
    <property type="evidence" value="ECO:0007669"/>
    <property type="project" value="UniProtKB-KW"/>
</dbReference>
<evidence type="ECO:0000256" key="6">
    <source>
        <dbReference type="ARBA" id="ARBA00022490"/>
    </source>
</evidence>
<dbReference type="Proteomes" id="UP000761534">
    <property type="component" value="Unassembled WGS sequence"/>
</dbReference>
<comment type="caution">
    <text evidence="13">The sequence shown here is derived from an EMBL/GenBank/DDBJ whole genome shotgun (WGS) entry which is preliminary data.</text>
</comment>
<dbReference type="InterPro" id="IPR033882">
    <property type="entry name" value="DDI1_N"/>
</dbReference>
<reference evidence="13" key="1">
    <citation type="journal article" date="2019" name="G3 (Bethesda)">
        <title>Genome Assemblies of Two Rare Opportunistic Yeast Pathogens: Diutina rugosa (syn. Candida rugosa) and Trichomonascus ciferrii (syn. Candida ciferrii).</title>
        <authorList>
            <person name="Mixao V."/>
            <person name="Saus E."/>
            <person name="Hansen A.P."/>
            <person name="Lass-Florl C."/>
            <person name="Gabaldon T."/>
        </authorList>
    </citation>
    <scope>NUCLEOTIDE SEQUENCE</scope>
    <source>
        <strain evidence="13">CBS 4856</strain>
    </source>
</reference>
<dbReference type="OrthoDB" id="1047367at2759"/>
<evidence type="ECO:0000259" key="12">
    <source>
        <dbReference type="PROSITE" id="PS50053"/>
    </source>
</evidence>
<evidence type="ECO:0000313" key="13">
    <source>
        <dbReference type="EMBL" id="KAA8916363.1"/>
    </source>
</evidence>
<evidence type="ECO:0000259" key="11">
    <source>
        <dbReference type="PROSITE" id="PS50030"/>
    </source>
</evidence>
<dbReference type="Gene3D" id="2.40.70.10">
    <property type="entry name" value="Acid Proteases"/>
    <property type="match status" value="1"/>
</dbReference>
<dbReference type="InterPro" id="IPR015940">
    <property type="entry name" value="UBA"/>
</dbReference>
<comment type="similarity">
    <text evidence="3">Belongs to the DDI1 family.</text>
</comment>
<keyword evidence="8" id="KW-0064">Aspartyl protease</keyword>
<dbReference type="SUPFAM" id="SSF46934">
    <property type="entry name" value="UBA-like"/>
    <property type="match status" value="1"/>
</dbReference>
<evidence type="ECO:0000256" key="9">
    <source>
        <dbReference type="ARBA" id="ARBA00022801"/>
    </source>
</evidence>
<keyword evidence="14" id="KW-1185">Reference proteome</keyword>
<keyword evidence="9" id="KW-0378">Hydrolase</keyword>